<evidence type="ECO:0000256" key="3">
    <source>
        <dbReference type="ARBA" id="ARBA00022448"/>
    </source>
</evidence>
<dbReference type="Gene3D" id="3.40.50.1980">
    <property type="entry name" value="Nitrogenase molybdenum iron protein domain"/>
    <property type="match status" value="2"/>
</dbReference>
<dbReference type="RefSeq" id="WP_390296953.1">
    <property type="nucleotide sequence ID" value="NZ_JBHSFU010000007.1"/>
</dbReference>
<evidence type="ECO:0000256" key="5">
    <source>
        <dbReference type="SAM" id="Coils"/>
    </source>
</evidence>
<feature type="domain" description="Fe/B12 periplasmic-binding" evidence="7">
    <location>
        <begin position="63"/>
        <end position="322"/>
    </location>
</feature>
<evidence type="ECO:0000259" key="7">
    <source>
        <dbReference type="PROSITE" id="PS50983"/>
    </source>
</evidence>
<dbReference type="EMBL" id="JBHSFU010000007">
    <property type="protein sequence ID" value="MFC4559232.1"/>
    <property type="molecule type" value="Genomic_DNA"/>
</dbReference>
<comment type="caution">
    <text evidence="8">The sequence shown here is derived from an EMBL/GenBank/DDBJ whole genome shotgun (WGS) entry which is preliminary data.</text>
</comment>
<gene>
    <name evidence="8" type="ORF">ACFO3D_13620</name>
</gene>
<evidence type="ECO:0000313" key="9">
    <source>
        <dbReference type="Proteomes" id="UP001595989"/>
    </source>
</evidence>
<evidence type="ECO:0000313" key="8">
    <source>
        <dbReference type="EMBL" id="MFC4559232.1"/>
    </source>
</evidence>
<evidence type="ECO:0000256" key="1">
    <source>
        <dbReference type="ARBA" id="ARBA00004193"/>
    </source>
</evidence>
<keyword evidence="5" id="KW-0175">Coiled coil</keyword>
<dbReference type="PROSITE" id="PS50983">
    <property type="entry name" value="FE_B12_PBP"/>
    <property type="match status" value="1"/>
</dbReference>
<evidence type="ECO:0000256" key="2">
    <source>
        <dbReference type="ARBA" id="ARBA00008814"/>
    </source>
</evidence>
<feature type="coiled-coil region" evidence="5">
    <location>
        <begin position="170"/>
        <end position="197"/>
    </location>
</feature>
<evidence type="ECO:0000256" key="6">
    <source>
        <dbReference type="SAM" id="SignalP"/>
    </source>
</evidence>
<sequence length="322" mass="35541">MHTQKKFIILAGVLFSLMLLLAACGGENGGTGDSDSGGSAEGDQKAEVTVDSKMGEVTLPTDAERIIAPYHEDSLLALGVKPVAKWAIGNSVQTYLEDQLGDLPKIEWNMPVEQVLKHSPDLIILEHGLDSYEGSYEDYQQIAPTYVMTEEVTNDWRKQIEVFGKILGKEDKADQVLKEYEQKVTDAKQKLNDAIGDETVAAIWAVGNQFFLFEQNRHSAEVLYNELGVNTPELVKSLGEAQTSWNPISLEKLSELKADHVFLLANKGEQGIETLKNSSVWQSTPAAKNGNIYVVNDPSNWTNKGLIASKDTINDLLEYLVK</sequence>
<feature type="signal peptide" evidence="6">
    <location>
        <begin position="1"/>
        <end position="22"/>
    </location>
</feature>
<comment type="subcellular location">
    <subcellularLocation>
        <location evidence="1">Cell membrane</location>
        <topology evidence="1">Lipid-anchor</topology>
    </subcellularLocation>
</comment>
<comment type="similarity">
    <text evidence="2">Belongs to the bacterial solute-binding protein 8 family.</text>
</comment>
<protein>
    <submittedName>
        <fullName evidence="8">Iron-hydroxamate ABC transporter substrate-binding protein</fullName>
    </submittedName>
</protein>
<dbReference type="PANTHER" id="PTHR30532:SF1">
    <property type="entry name" value="IRON(3+)-HYDROXAMATE-BINDING PROTEIN FHUD"/>
    <property type="match status" value="1"/>
</dbReference>
<proteinExistence type="inferred from homology"/>
<dbReference type="InterPro" id="IPR002491">
    <property type="entry name" value="ABC_transptr_periplasmic_BD"/>
</dbReference>
<keyword evidence="4 6" id="KW-0732">Signal</keyword>
<dbReference type="CDD" id="cd01138">
    <property type="entry name" value="FeuA"/>
    <property type="match status" value="1"/>
</dbReference>
<dbReference type="PROSITE" id="PS51257">
    <property type="entry name" value="PROKAR_LIPOPROTEIN"/>
    <property type="match status" value="1"/>
</dbReference>
<keyword evidence="9" id="KW-1185">Reference proteome</keyword>
<dbReference type="PANTHER" id="PTHR30532">
    <property type="entry name" value="IRON III DICITRATE-BINDING PERIPLASMIC PROTEIN"/>
    <property type="match status" value="1"/>
</dbReference>
<reference evidence="9" key="1">
    <citation type="journal article" date="2019" name="Int. J. Syst. Evol. Microbiol.">
        <title>The Global Catalogue of Microorganisms (GCM) 10K type strain sequencing project: providing services to taxonomists for standard genome sequencing and annotation.</title>
        <authorList>
            <consortium name="The Broad Institute Genomics Platform"/>
            <consortium name="The Broad Institute Genome Sequencing Center for Infectious Disease"/>
            <person name="Wu L."/>
            <person name="Ma J."/>
        </authorList>
    </citation>
    <scope>NUCLEOTIDE SEQUENCE [LARGE SCALE GENOMIC DNA]</scope>
    <source>
        <strain evidence="9">CGMCC 4.7426</strain>
    </source>
</reference>
<dbReference type="Pfam" id="PF01497">
    <property type="entry name" value="Peripla_BP_2"/>
    <property type="match status" value="1"/>
</dbReference>
<dbReference type="Proteomes" id="UP001595989">
    <property type="component" value="Unassembled WGS sequence"/>
</dbReference>
<evidence type="ECO:0000256" key="4">
    <source>
        <dbReference type="ARBA" id="ARBA00022729"/>
    </source>
</evidence>
<dbReference type="SUPFAM" id="SSF53807">
    <property type="entry name" value="Helical backbone' metal receptor"/>
    <property type="match status" value="1"/>
</dbReference>
<dbReference type="InterPro" id="IPR051313">
    <property type="entry name" value="Bact_iron-sidero_bind"/>
</dbReference>
<accession>A0ABV9DKU5</accession>
<keyword evidence="3" id="KW-0813">Transport</keyword>
<name>A0ABV9DKU5_9BACI</name>
<feature type="chain" id="PRO_5046595621" evidence="6">
    <location>
        <begin position="23"/>
        <end position="322"/>
    </location>
</feature>
<organism evidence="8 9">
    <name type="scientific">Virgibacillus kekensis</name>
    <dbReference type="NCBI Taxonomy" id="202261"/>
    <lineage>
        <taxon>Bacteria</taxon>
        <taxon>Bacillati</taxon>
        <taxon>Bacillota</taxon>
        <taxon>Bacilli</taxon>
        <taxon>Bacillales</taxon>
        <taxon>Bacillaceae</taxon>
        <taxon>Virgibacillus</taxon>
    </lineage>
</organism>